<reference evidence="2 3" key="1">
    <citation type="journal article" date="2023" name="Sci. Data">
        <title>Genome assembly of the Korean intertidal mud-creeper Batillaria attramentaria.</title>
        <authorList>
            <person name="Patra A.K."/>
            <person name="Ho P.T."/>
            <person name="Jun S."/>
            <person name="Lee S.J."/>
            <person name="Kim Y."/>
            <person name="Won Y.J."/>
        </authorList>
    </citation>
    <scope>NUCLEOTIDE SEQUENCE [LARGE SCALE GENOMIC DNA]</scope>
    <source>
        <strain evidence="2">Wonlab-2016</strain>
    </source>
</reference>
<feature type="compositionally biased region" description="Basic and acidic residues" evidence="1">
    <location>
        <begin position="27"/>
        <end position="46"/>
    </location>
</feature>
<accession>A0ABD0M9Z4</accession>
<keyword evidence="3" id="KW-1185">Reference proteome</keyword>
<evidence type="ECO:0000313" key="2">
    <source>
        <dbReference type="EMBL" id="KAK7508212.1"/>
    </source>
</evidence>
<feature type="region of interest" description="Disordered" evidence="1">
    <location>
        <begin position="22"/>
        <end position="50"/>
    </location>
</feature>
<protein>
    <submittedName>
        <fullName evidence="2">Uncharacterized protein</fullName>
    </submittedName>
</protein>
<feature type="non-terminal residue" evidence="2">
    <location>
        <position position="174"/>
    </location>
</feature>
<gene>
    <name evidence="2" type="ORF">BaRGS_00000451</name>
</gene>
<feature type="region of interest" description="Disordered" evidence="1">
    <location>
        <begin position="114"/>
        <end position="145"/>
    </location>
</feature>
<evidence type="ECO:0000313" key="3">
    <source>
        <dbReference type="Proteomes" id="UP001519460"/>
    </source>
</evidence>
<name>A0ABD0M9Z4_9CAEN</name>
<feature type="non-terminal residue" evidence="2">
    <location>
        <position position="1"/>
    </location>
</feature>
<organism evidence="2 3">
    <name type="scientific">Batillaria attramentaria</name>
    <dbReference type="NCBI Taxonomy" id="370345"/>
    <lineage>
        <taxon>Eukaryota</taxon>
        <taxon>Metazoa</taxon>
        <taxon>Spiralia</taxon>
        <taxon>Lophotrochozoa</taxon>
        <taxon>Mollusca</taxon>
        <taxon>Gastropoda</taxon>
        <taxon>Caenogastropoda</taxon>
        <taxon>Sorbeoconcha</taxon>
        <taxon>Cerithioidea</taxon>
        <taxon>Batillariidae</taxon>
        <taxon>Batillaria</taxon>
    </lineage>
</organism>
<dbReference type="EMBL" id="JACVVK020000002">
    <property type="protein sequence ID" value="KAK7508212.1"/>
    <property type="molecule type" value="Genomic_DNA"/>
</dbReference>
<sequence>SVHRRVRADPLRHRGRALLRHLPPAQVKDHPQEGHPDRAGHLDGGHRGGLALRHLHGAQPHVPGPGPWRVPGLLPDGHRQSVAAGLPPRAGGGPLPCAHGHHRGLLRHHLAPPVERQGARSRRQGHPCGGRVWRVPESHRGSVDVTQKSGQDADCYCRPLRCLLPPSLHDLCSQ</sequence>
<dbReference type="AlphaFoldDB" id="A0ABD0M9Z4"/>
<proteinExistence type="predicted"/>
<comment type="caution">
    <text evidence="2">The sequence shown here is derived from an EMBL/GenBank/DDBJ whole genome shotgun (WGS) entry which is preliminary data.</text>
</comment>
<evidence type="ECO:0000256" key="1">
    <source>
        <dbReference type="SAM" id="MobiDB-lite"/>
    </source>
</evidence>
<dbReference type="Proteomes" id="UP001519460">
    <property type="component" value="Unassembled WGS sequence"/>
</dbReference>